<dbReference type="Proteomes" id="UP000265520">
    <property type="component" value="Unassembled WGS sequence"/>
</dbReference>
<protein>
    <submittedName>
        <fullName evidence="1">Uncharacterized protein</fullName>
    </submittedName>
</protein>
<organism evidence="1 2">
    <name type="scientific">Trifolium medium</name>
    <dbReference type="NCBI Taxonomy" id="97028"/>
    <lineage>
        <taxon>Eukaryota</taxon>
        <taxon>Viridiplantae</taxon>
        <taxon>Streptophyta</taxon>
        <taxon>Embryophyta</taxon>
        <taxon>Tracheophyta</taxon>
        <taxon>Spermatophyta</taxon>
        <taxon>Magnoliopsida</taxon>
        <taxon>eudicotyledons</taxon>
        <taxon>Gunneridae</taxon>
        <taxon>Pentapetalae</taxon>
        <taxon>rosids</taxon>
        <taxon>fabids</taxon>
        <taxon>Fabales</taxon>
        <taxon>Fabaceae</taxon>
        <taxon>Papilionoideae</taxon>
        <taxon>50 kb inversion clade</taxon>
        <taxon>NPAAA clade</taxon>
        <taxon>Hologalegina</taxon>
        <taxon>IRL clade</taxon>
        <taxon>Trifolieae</taxon>
        <taxon>Trifolium</taxon>
    </lineage>
</organism>
<reference evidence="1 2" key="1">
    <citation type="journal article" date="2018" name="Front. Plant Sci.">
        <title>Red Clover (Trifolium pratense) and Zigzag Clover (T. medium) - A Picture of Genomic Similarities and Differences.</title>
        <authorList>
            <person name="Dluhosova J."/>
            <person name="Istvanek J."/>
            <person name="Nedelnik J."/>
            <person name="Repkova J."/>
        </authorList>
    </citation>
    <scope>NUCLEOTIDE SEQUENCE [LARGE SCALE GENOMIC DNA]</scope>
    <source>
        <strain evidence="2">cv. 10/8</strain>
        <tissue evidence="1">Leaf</tissue>
    </source>
</reference>
<sequence>MLQEINKCCADSIPPHPVTQDRVAEGMIPRIVKLSFVGNLSRNSLQAKIDTFRGICLCQMRFAPASKESTR</sequence>
<proteinExistence type="predicted"/>
<keyword evidence="2" id="KW-1185">Reference proteome</keyword>
<accession>A0A392R6W2</accession>
<dbReference type="AlphaFoldDB" id="A0A392R6W2"/>
<dbReference type="EMBL" id="LXQA010191653">
    <property type="protein sequence ID" value="MCI31977.1"/>
    <property type="molecule type" value="Genomic_DNA"/>
</dbReference>
<evidence type="ECO:0000313" key="1">
    <source>
        <dbReference type="EMBL" id="MCI31977.1"/>
    </source>
</evidence>
<name>A0A392R6W2_9FABA</name>
<evidence type="ECO:0000313" key="2">
    <source>
        <dbReference type="Proteomes" id="UP000265520"/>
    </source>
</evidence>
<comment type="caution">
    <text evidence="1">The sequence shown here is derived from an EMBL/GenBank/DDBJ whole genome shotgun (WGS) entry which is preliminary data.</text>
</comment>